<organism evidence="1 2">
    <name type="scientific">Ceratodon purpureus</name>
    <name type="common">Fire moss</name>
    <name type="synonym">Dicranum purpureum</name>
    <dbReference type="NCBI Taxonomy" id="3225"/>
    <lineage>
        <taxon>Eukaryota</taxon>
        <taxon>Viridiplantae</taxon>
        <taxon>Streptophyta</taxon>
        <taxon>Embryophyta</taxon>
        <taxon>Bryophyta</taxon>
        <taxon>Bryophytina</taxon>
        <taxon>Bryopsida</taxon>
        <taxon>Dicranidae</taxon>
        <taxon>Pseudoditrichales</taxon>
        <taxon>Ditrichaceae</taxon>
        <taxon>Ceratodon</taxon>
    </lineage>
</organism>
<comment type="caution">
    <text evidence="1">The sequence shown here is derived from an EMBL/GenBank/DDBJ whole genome shotgun (WGS) entry which is preliminary data.</text>
</comment>
<accession>A0A8T0GK51</accession>
<evidence type="ECO:0000313" key="1">
    <source>
        <dbReference type="EMBL" id="KAG0559916.1"/>
    </source>
</evidence>
<sequence>MHKDGTSLGLGSSVLSPRKHIQTSRHRHSPCPCCADLILNALATPPRYRLLLLRLLWLLGYRGSTTGITGVGARLARSGLEVHGTMRAIIQWNERLIISQLVRVGCCGGYNSDVIVTEGRDPVGLD</sequence>
<proteinExistence type="predicted"/>
<dbReference type="AlphaFoldDB" id="A0A8T0GK51"/>
<dbReference type="EMBL" id="CM026431">
    <property type="protein sequence ID" value="KAG0559916.1"/>
    <property type="molecule type" value="Genomic_DNA"/>
</dbReference>
<evidence type="ECO:0000313" key="2">
    <source>
        <dbReference type="Proteomes" id="UP000822688"/>
    </source>
</evidence>
<keyword evidence="2" id="KW-1185">Reference proteome</keyword>
<protein>
    <submittedName>
        <fullName evidence="1">Uncharacterized protein</fullName>
    </submittedName>
</protein>
<gene>
    <name evidence="1" type="ORF">KC19_10G139000</name>
</gene>
<dbReference type="Proteomes" id="UP000822688">
    <property type="component" value="Chromosome 10"/>
</dbReference>
<reference evidence="1" key="1">
    <citation type="submission" date="2020-06" db="EMBL/GenBank/DDBJ databases">
        <title>WGS assembly of Ceratodon purpureus strain R40.</title>
        <authorList>
            <person name="Carey S.B."/>
            <person name="Jenkins J."/>
            <person name="Shu S."/>
            <person name="Lovell J.T."/>
            <person name="Sreedasyam A."/>
            <person name="Maumus F."/>
            <person name="Tiley G.P."/>
            <person name="Fernandez-Pozo N."/>
            <person name="Barry K."/>
            <person name="Chen C."/>
            <person name="Wang M."/>
            <person name="Lipzen A."/>
            <person name="Daum C."/>
            <person name="Saski C.A."/>
            <person name="Payton A.C."/>
            <person name="Mcbreen J.C."/>
            <person name="Conrad R.E."/>
            <person name="Kollar L.M."/>
            <person name="Olsson S."/>
            <person name="Huttunen S."/>
            <person name="Landis J.B."/>
            <person name="Wickett N.J."/>
            <person name="Johnson M.G."/>
            <person name="Rensing S.A."/>
            <person name="Grimwood J."/>
            <person name="Schmutz J."/>
            <person name="Mcdaniel S.F."/>
        </authorList>
    </citation>
    <scope>NUCLEOTIDE SEQUENCE</scope>
    <source>
        <strain evidence="1">R40</strain>
    </source>
</reference>
<name>A0A8T0GK51_CERPU</name>